<reference evidence="1 2" key="1">
    <citation type="submission" date="2023-05" db="EMBL/GenBank/DDBJ databases">
        <title>B98-5 Cell Line De Novo Hybrid Assembly: An Optical Mapping Approach.</title>
        <authorList>
            <person name="Kananen K."/>
            <person name="Auerbach J.A."/>
            <person name="Kautto E."/>
            <person name="Blachly J.S."/>
        </authorList>
    </citation>
    <scope>NUCLEOTIDE SEQUENCE [LARGE SCALE GENOMIC DNA]</scope>
    <source>
        <strain evidence="1">B95-8</strain>
        <tissue evidence="1">Cell line</tissue>
    </source>
</reference>
<proteinExistence type="predicted"/>
<dbReference type="Proteomes" id="UP001266305">
    <property type="component" value="Unassembled WGS sequence"/>
</dbReference>
<keyword evidence="2" id="KW-1185">Reference proteome</keyword>
<gene>
    <name evidence="1" type="ORF">P7K49_026001</name>
</gene>
<comment type="caution">
    <text evidence="1">The sequence shown here is derived from an EMBL/GenBank/DDBJ whole genome shotgun (WGS) entry which is preliminary data.</text>
</comment>
<dbReference type="EMBL" id="JASSZA010000012">
    <property type="protein sequence ID" value="KAK2096967.1"/>
    <property type="molecule type" value="Genomic_DNA"/>
</dbReference>
<accession>A0ABQ9UL54</accession>
<sequence length="171" mass="17997">MSSSLGVCSPRAFQPGLHGAPQGSTGFVCRGARHDGGNQSVTCTLLHREAQAGKKPGCTHSHGAHGQLGVSQCPLHGTAEKCCTVDTQQSWHRYQPWSPEALCVLAAASQLASPQHWCHKDVDAATQRALQPPKSPGLWHGEESIASIHLQPGRSQGAVQGVAGFLELSRG</sequence>
<evidence type="ECO:0000313" key="2">
    <source>
        <dbReference type="Proteomes" id="UP001266305"/>
    </source>
</evidence>
<organism evidence="1 2">
    <name type="scientific">Saguinus oedipus</name>
    <name type="common">Cotton-top tamarin</name>
    <name type="synonym">Oedipomidas oedipus</name>
    <dbReference type="NCBI Taxonomy" id="9490"/>
    <lineage>
        <taxon>Eukaryota</taxon>
        <taxon>Metazoa</taxon>
        <taxon>Chordata</taxon>
        <taxon>Craniata</taxon>
        <taxon>Vertebrata</taxon>
        <taxon>Euteleostomi</taxon>
        <taxon>Mammalia</taxon>
        <taxon>Eutheria</taxon>
        <taxon>Euarchontoglires</taxon>
        <taxon>Primates</taxon>
        <taxon>Haplorrhini</taxon>
        <taxon>Platyrrhini</taxon>
        <taxon>Cebidae</taxon>
        <taxon>Callitrichinae</taxon>
        <taxon>Saguinus</taxon>
    </lineage>
</organism>
<evidence type="ECO:0000313" key="1">
    <source>
        <dbReference type="EMBL" id="KAK2096967.1"/>
    </source>
</evidence>
<name>A0ABQ9UL54_SAGOE</name>
<protein>
    <submittedName>
        <fullName evidence="1">Uncharacterized protein</fullName>
    </submittedName>
</protein>